<dbReference type="AlphaFoldDB" id="A0A5P8E4N8"/>
<dbReference type="OrthoDB" id="9799627at2"/>
<sequence>MKILGISRAERFSPNSVERDRAVFSAVTERLRQANHSVETIGEDAFEIKSGYDAVFSMGRSENLLRKLLKMEEEGIPIINSPSALQDNNRAQQAEIFKAAGVPIPETKIDNGKGREMAYPFWLKSAASAQQANDVCFVHNEETYRERIAELRAGNTQDIILQVKHEEGDLVKFYGVEGTEFFSCSFPAENGNFSKFGHEVHNSPLRKYDFSRSELQKAANKAATLTNIAIYGGDAIVRPDGTFVIIDFNDWPSFSACKDEAATHIAQKILQIFNKQ</sequence>
<keyword evidence="1" id="KW-0067">ATP-binding</keyword>
<evidence type="ECO:0000259" key="2">
    <source>
        <dbReference type="PROSITE" id="PS50975"/>
    </source>
</evidence>
<organism evidence="3 4">
    <name type="scientific">Pseudoprevotella muciniphila</name>
    <dbReference type="NCBI Taxonomy" id="2133944"/>
    <lineage>
        <taxon>Bacteria</taxon>
        <taxon>Pseudomonadati</taxon>
        <taxon>Bacteroidota</taxon>
        <taxon>Bacteroidia</taxon>
        <taxon>Bacteroidales</taxon>
        <taxon>Prevotellaceae</taxon>
        <taxon>Pseudoprevotella</taxon>
    </lineage>
</organism>
<evidence type="ECO:0000256" key="1">
    <source>
        <dbReference type="PROSITE-ProRule" id="PRU00409"/>
    </source>
</evidence>
<evidence type="ECO:0000313" key="3">
    <source>
        <dbReference type="EMBL" id="QFQ11973.1"/>
    </source>
</evidence>
<dbReference type="GO" id="GO:0005524">
    <property type="term" value="F:ATP binding"/>
    <property type="evidence" value="ECO:0007669"/>
    <property type="project" value="UniProtKB-UniRule"/>
</dbReference>
<proteinExistence type="predicted"/>
<name>A0A5P8E4N8_9BACT</name>
<dbReference type="Proteomes" id="UP000249375">
    <property type="component" value="Chromosome"/>
</dbReference>
<gene>
    <name evidence="3" type="ORF">C7Y71_002425</name>
</gene>
<dbReference type="KEGG" id="alq:C7Y71_002425"/>
<keyword evidence="4" id="KW-1185">Reference proteome</keyword>
<evidence type="ECO:0000313" key="4">
    <source>
        <dbReference type="Proteomes" id="UP000249375"/>
    </source>
</evidence>
<dbReference type="InterPro" id="IPR011761">
    <property type="entry name" value="ATP-grasp"/>
</dbReference>
<reference evidence="3 4" key="1">
    <citation type="submission" date="2018-11" db="EMBL/GenBank/DDBJ databases">
        <authorList>
            <person name="Na S.W."/>
            <person name="Baik M."/>
        </authorList>
    </citation>
    <scope>NUCLEOTIDE SEQUENCE [LARGE SCALE GENOMIC DNA]</scope>
    <source>
        <strain evidence="3 4">E39</strain>
    </source>
</reference>
<dbReference type="EMBL" id="CP033459">
    <property type="protein sequence ID" value="QFQ11973.1"/>
    <property type="molecule type" value="Genomic_DNA"/>
</dbReference>
<dbReference type="PROSITE" id="PS50975">
    <property type="entry name" value="ATP_GRASP"/>
    <property type="match status" value="1"/>
</dbReference>
<protein>
    <recommendedName>
        <fullName evidence="2">ATP-grasp domain-containing protein</fullName>
    </recommendedName>
</protein>
<keyword evidence="1" id="KW-0547">Nucleotide-binding</keyword>
<dbReference type="GO" id="GO:0046872">
    <property type="term" value="F:metal ion binding"/>
    <property type="evidence" value="ECO:0007669"/>
    <property type="project" value="InterPro"/>
</dbReference>
<dbReference type="SUPFAM" id="SSF56059">
    <property type="entry name" value="Glutathione synthetase ATP-binding domain-like"/>
    <property type="match status" value="1"/>
</dbReference>
<dbReference type="Gene3D" id="3.30.470.20">
    <property type="entry name" value="ATP-grasp fold, B domain"/>
    <property type="match status" value="1"/>
</dbReference>
<dbReference type="RefSeq" id="WP_111898933.1">
    <property type="nucleotide sequence ID" value="NZ_CP033459.1"/>
</dbReference>
<accession>A0A5P8E4N8</accession>
<feature type="domain" description="ATP-grasp" evidence="2">
    <location>
        <begin position="94"/>
        <end position="274"/>
    </location>
</feature>